<reference evidence="2" key="1">
    <citation type="submission" date="2023-03" db="EMBL/GenBank/DDBJ databases">
        <title>Massive genome expansion in bonnet fungi (Mycena s.s.) driven by repeated elements and novel gene families across ecological guilds.</title>
        <authorList>
            <consortium name="Lawrence Berkeley National Laboratory"/>
            <person name="Harder C.B."/>
            <person name="Miyauchi S."/>
            <person name="Viragh M."/>
            <person name="Kuo A."/>
            <person name="Thoen E."/>
            <person name="Andreopoulos B."/>
            <person name="Lu D."/>
            <person name="Skrede I."/>
            <person name="Drula E."/>
            <person name="Henrissat B."/>
            <person name="Morin E."/>
            <person name="Kohler A."/>
            <person name="Barry K."/>
            <person name="LaButti K."/>
            <person name="Morin E."/>
            <person name="Salamov A."/>
            <person name="Lipzen A."/>
            <person name="Mereny Z."/>
            <person name="Hegedus B."/>
            <person name="Baldrian P."/>
            <person name="Stursova M."/>
            <person name="Weitz H."/>
            <person name="Taylor A."/>
            <person name="Grigoriev I.V."/>
            <person name="Nagy L.G."/>
            <person name="Martin F."/>
            <person name="Kauserud H."/>
        </authorList>
    </citation>
    <scope>NUCLEOTIDE SEQUENCE</scope>
    <source>
        <strain evidence="2">CBHHK067</strain>
    </source>
</reference>
<evidence type="ECO:0000313" key="3">
    <source>
        <dbReference type="Proteomes" id="UP001221757"/>
    </source>
</evidence>
<feature type="transmembrane region" description="Helical" evidence="1">
    <location>
        <begin position="21"/>
        <end position="41"/>
    </location>
</feature>
<keyword evidence="1" id="KW-0472">Membrane</keyword>
<keyword evidence="1" id="KW-0812">Transmembrane</keyword>
<dbReference type="Proteomes" id="UP001221757">
    <property type="component" value="Unassembled WGS sequence"/>
</dbReference>
<name>A0AAD7C671_MYCRO</name>
<organism evidence="2 3">
    <name type="scientific">Mycena rosella</name>
    <name type="common">Pink bonnet</name>
    <name type="synonym">Agaricus rosellus</name>
    <dbReference type="NCBI Taxonomy" id="1033263"/>
    <lineage>
        <taxon>Eukaryota</taxon>
        <taxon>Fungi</taxon>
        <taxon>Dikarya</taxon>
        <taxon>Basidiomycota</taxon>
        <taxon>Agaricomycotina</taxon>
        <taxon>Agaricomycetes</taxon>
        <taxon>Agaricomycetidae</taxon>
        <taxon>Agaricales</taxon>
        <taxon>Marasmiineae</taxon>
        <taxon>Mycenaceae</taxon>
        <taxon>Mycena</taxon>
    </lineage>
</organism>
<feature type="transmembrane region" description="Helical" evidence="1">
    <location>
        <begin position="132"/>
        <end position="152"/>
    </location>
</feature>
<evidence type="ECO:0000256" key="1">
    <source>
        <dbReference type="SAM" id="Phobius"/>
    </source>
</evidence>
<dbReference type="AlphaFoldDB" id="A0AAD7C671"/>
<dbReference type="InterPro" id="IPR018750">
    <property type="entry name" value="DUF2306_membrane"/>
</dbReference>
<proteinExistence type="predicted"/>
<feature type="non-terminal residue" evidence="2">
    <location>
        <position position="195"/>
    </location>
</feature>
<gene>
    <name evidence="2" type="ORF">B0H17DRAFT_905416</name>
</gene>
<dbReference type="Pfam" id="PF10067">
    <property type="entry name" value="DUF2306"/>
    <property type="match status" value="1"/>
</dbReference>
<accession>A0AAD7C671</accession>
<protein>
    <recommendedName>
        <fullName evidence="4">DUF2306 domain-containing protein</fullName>
    </recommendedName>
</protein>
<feature type="transmembrane region" description="Helical" evidence="1">
    <location>
        <begin position="102"/>
        <end position="120"/>
    </location>
</feature>
<feature type="non-terminal residue" evidence="2">
    <location>
        <position position="1"/>
    </location>
</feature>
<dbReference type="EMBL" id="JARKIE010000438">
    <property type="protein sequence ID" value="KAJ7639907.1"/>
    <property type="molecule type" value="Genomic_DNA"/>
</dbReference>
<feature type="transmembrane region" description="Helical" evidence="1">
    <location>
        <begin position="167"/>
        <end position="194"/>
    </location>
</feature>
<keyword evidence="1" id="KW-1133">Transmembrane helix</keyword>
<evidence type="ECO:0000313" key="2">
    <source>
        <dbReference type="EMBL" id="KAJ7639907.1"/>
    </source>
</evidence>
<evidence type="ECO:0008006" key="4">
    <source>
        <dbReference type="Google" id="ProtNLM"/>
    </source>
</evidence>
<keyword evidence="3" id="KW-1185">Reference proteome</keyword>
<feature type="transmembrane region" description="Helical" evidence="1">
    <location>
        <begin position="68"/>
        <end position="90"/>
    </location>
</feature>
<sequence>PRGSMYLSVSWILGFKETYSLLNCFVWGGALVGFCLARSIAMNPGRTADMMPAGEWFWLSRSIYRPSLLIHVYLSTFGGIGALLQFMPVIRRRKIILHRLNGYGVLTCLIVGNICGAIVARRSFGGELNVQSGYYAMGLMIVVSGIMGIVYVKRDTRRHRKWMMRMVVYFGAAISARLITLAAASIITIIGTYYT</sequence>
<comment type="caution">
    <text evidence="2">The sequence shown here is derived from an EMBL/GenBank/DDBJ whole genome shotgun (WGS) entry which is preliminary data.</text>
</comment>